<evidence type="ECO:0000313" key="2">
    <source>
        <dbReference type="EMBL" id="KIO05617.1"/>
    </source>
</evidence>
<feature type="region of interest" description="Disordered" evidence="1">
    <location>
        <begin position="1"/>
        <end position="48"/>
    </location>
</feature>
<dbReference type="EMBL" id="KN831966">
    <property type="protein sequence ID" value="KIO05617.1"/>
    <property type="molecule type" value="Genomic_DNA"/>
</dbReference>
<reference evidence="3" key="2">
    <citation type="submission" date="2015-01" db="EMBL/GenBank/DDBJ databases">
        <title>Evolutionary Origins and Diversification of the Mycorrhizal Mutualists.</title>
        <authorList>
            <consortium name="DOE Joint Genome Institute"/>
            <consortium name="Mycorrhizal Genomics Consortium"/>
            <person name="Kohler A."/>
            <person name="Kuo A."/>
            <person name="Nagy L.G."/>
            <person name="Floudas D."/>
            <person name="Copeland A."/>
            <person name="Barry K.W."/>
            <person name="Cichocki N."/>
            <person name="Veneault-Fourrey C."/>
            <person name="LaButti K."/>
            <person name="Lindquist E.A."/>
            <person name="Lipzen A."/>
            <person name="Lundell T."/>
            <person name="Morin E."/>
            <person name="Murat C."/>
            <person name="Riley R."/>
            <person name="Ohm R."/>
            <person name="Sun H."/>
            <person name="Tunlid A."/>
            <person name="Henrissat B."/>
            <person name="Grigoriev I.V."/>
            <person name="Hibbett D.S."/>
            <person name="Martin F."/>
        </authorList>
    </citation>
    <scope>NUCLEOTIDE SEQUENCE [LARGE SCALE GENOMIC DNA]</scope>
    <source>
        <strain evidence="3">Marx 270</strain>
    </source>
</reference>
<accession>A0A0C3K7M4</accession>
<sequence>MHPFAPPFRLPSPADFEHSSSPSSNSLRIGRRPRPRAHLSASTKSPQTLRHVRTVHLCPPALPYPFNLGIVLWFRVALVHSPDTSQ</sequence>
<gene>
    <name evidence="2" type="ORF">M404DRAFT_999748</name>
</gene>
<keyword evidence="3" id="KW-1185">Reference proteome</keyword>
<evidence type="ECO:0000313" key="3">
    <source>
        <dbReference type="Proteomes" id="UP000054217"/>
    </source>
</evidence>
<protein>
    <submittedName>
        <fullName evidence="2">Uncharacterized protein</fullName>
    </submittedName>
</protein>
<organism evidence="2 3">
    <name type="scientific">Pisolithus tinctorius Marx 270</name>
    <dbReference type="NCBI Taxonomy" id="870435"/>
    <lineage>
        <taxon>Eukaryota</taxon>
        <taxon>Fungi</taxon>
        <taxon>Dikarya</taxon>
        <taxon>Basidiomycota</taxon>
        <taxon>Agaricomycotina</taxon>
        <taxon>Agaricomycetes</taxon>
        <taxon>Agaricomycetidae</taxon>
        <taxon>Boletales</taxon>
        <taxon>Sclerodermatineae</taxon>
        <taxon>Pisolithaceae</taxon>
        <taxon>Pisolithus</taxon>
    </lineage>
</organism>
<feature type="compositionally biased region" description="Pro residues" evidence="1">
    <location>
        <begin position="1"/>
        <end position="10"/>
    </location>
</feature>
<name>A0A0C3K7M4_PISTI</name>
<reference evidence="2 3" key="1">
    <citation type="submission" date="2014-04" db="EMBL/GenBank/DDBJ databases">
        <authorList>
            <consortium name="DOE Joint Genome Institute"/>
            <person name="Kuo A."/>
            <person name="Kohler A."/>
            <person name="Costa M.D."/>
            <person name="Nagy L.G."/>
            <person name="Floudas D."/>
            <person name="Copeland A."/>
            <person name="Barry K.W."/>
            <person name="Cichocki N."/>
            <person name="Veneault-Fourrey C."/>
            <person name="LaButti K."/>
            <person name="Lindquist E.A."/>
            <person name="Lipzen A."/>
            <person name="Lundell T."/>
            <person name="Morin E."/>
            <person name="Murat C."/>
            <person name="Sun H."/>
            <person name="Tunlid A."/>
            <person name="Henrissat B."/>
            <person name="Grigoriev I.V."/>
            <person name="Hibbett D.S."/>
            <person name="Martin F."/>
            <person name="Nordberg H.P."/>
            <person name="Cantor M.N."/>
            <person name="Hua S.X."/>
        </authorList>
    </citation>
    <scope>NUCLEOTIDE SEQUENCE [LARGE SCALE GENOMIC DNA]</scope>
    <source>
        <strain evidence="2 3">Marx 270</strain>
    </source>
</reference>
<evidence type="ECO:0000256" key="1">
    <source>
        <dbReference type="SAM" id="MobiDB-lite"/>
    </source>
</evidence>
<dbReference type="HOGENOM" id="CLU_2498750_0_0_1"/>
<dbReference type="InParanoid" id="A0A0C3K7M4"/>
<proteinExistence type="predicted"/>
<dbReference type="AlphaFoldDB" id="A0A0C3K7M4"/>
<dbReference type="Proteomes" id="UP000054217">
    <property type="component" value="Unassembled WGS sequence"/>
</dbReference>